<reference evidence="10 11" key="1">
    <citation type="journal article" date="2015" name="Genome Biol. Evol.">
        <title>Phylogenomic analyses indicate that early fungi evolved digesting cell walls of algal ancestors of land plants.</title>
        <authorList>
            <person name="Chang Y."/>
            <person name="Wang S."/>
            <person name="Sekimoto S."/>
            <person name="Aerts A.L."/>
            <person name="Choi C."/>
            <person name="Clum A."/>
            <person name="LaButti K.M."/>
            <person name="Lindquist E.A."/>
            <person name="Yee Ngan C."/>
            <person name="Ohm R.A."/>
            <person name="Salamov A.A."/>
            <person name="Grigoriev I.V."/>
            <person name="Spatafora J.W."/>
            <person name="Berbee M.L."/>
        </authorList>
    </citation>
    <scope>NUCLEOTIDE SEQUENCE [LARGE SCALE GENOMIC DNA]</scope>
    <source>
        <strain evidence="10 11">NRRL 28638</strain>
    </source>
</reference>
<evidence type="ECO:0000256" key="1">
    <source>
        <dbReference type="ARBA" id="ARBA00002803"/>
    </source>
</evidence>
<dbReference type="InterPro" id="IPR026017">
    <property type="entry name" value="Lumazine-bd_dom"/>
</dbReference>
<dbReference type="InterPro" id="IPR017938">
    <property type="entry name" value="Riboflavin_synthase-like_b-brl"/>
</dbReference>
<feature type="repeat" description="Lumazine-binding" evidence="8">
    <location>
        <begin position="1"/>
        <end position="103"/>
    </location>
</feature>
<dbReference type="STRING" id="796925.A0A137PHZ3"/>
<dbReference type="InterPro" id="IPR023366">
    <property type="entry name" value="ATP_synth_asu-like_sf"/>
</dbReference>
<evidence type="ECO:0000256" key="7">
    <source>
        <dbReference type="ARBA" id="ARBA00022737"/>
    </source>
</evidence>
<name>A0A137PHZ3_CONC2</name>
<accession>A0A137PHZ3</accession>
<feature type="domain" description="Lumazine-binding" evidence="9">
    <location>
        <begin position="104"/>
        <end position="203"/>
    </location>
</feature>
<dbReference type="PROSITE" id="PS51177">
    <property type="entry name" value="LUMAZINE_BIND"/>
    <property type="match status" value="2"/>
</dbReference>
<evidence type="ECO:0000256" key="6">
    <source>
        <dbReference type="ARBA" id="ARBA00022679"/>
    </source>
</evidence>
<comment type="function">
    <text evidence="1">Catalyzes the dismutation of two molecules of 6,7-dimethyl-8-ribityllumazine, resulting in the formation of riboflavin and 5-amino-6-(D-ribitylamino)uracil.</text>
</comment>
<protein>
    <recommendedName>
        <fullName evidence="4">Riboflavin synthase</fullName>
        <ecNumber evidence="3">2.5.1.9</ecNumber>
    </recommendedName>
</protein>
<dbReference type="PANTHER" id="PTHR21098">
    <property type="entry name" value="RIBOFLAVIN SYNTHASE ALPHA CHAIN"/>
    <property type="match status" value="1"/>
</dbReference>
<evidence type="ECO:0000256" key="3">
    <source>
        <dbReference type="ARBA" id="ARBA00012827"/>
    </source>
</evidence>
<dbReference type="EC" id="2.5.1.9" evidence="3"/>
<dbReference type="CDD" id="cd00402">
    <property type="entry name" value="Riboflavin_synthase_like"/>
    <property type="match status" value="1"/>
</dbReference>
<keyword evidence="6" id="KW-0808">Transferase</keyword>
<evidence type="ECO:0000313" key="10">
    <source>
        <dbReference type="EMBL" id="KXN74609.1"/>
    </source>
</evidence>
<dbReference type="OMA" id="IGGHAMS"/>
<dbReference type="PANTHER" id="PTHR21098:SF0">
    <property type="entry name" value="RIBOFLAVIN SYNTHASE"/>
    <property type="match status" value="1"/>
</dbReference>
<dbReference type="FunFam" id="2.40.30.20:FF:000006">
    <property type="entry name" value="Riboflavin synthase, alpha subunit"/>
    <property type="match status" value="1"/>
</dbReference>
<evidence type="ECO:0000256" key="5">
    <source>
        <dbReference type="ARBA" id="ARBA00022619"/>
    </source>
</evidence>
<dbReference type="Gene3D" id="2.40.30.20">
    <property type="match status" value="2"/>
</dbReference>
<keyword evidence="5" id="KW-0686">Riboflavin biosynthesis</keyword>
<feature type="domain" description="Lumazine-binding" evidence="9">
    <location>
        <begin position="1"/>
        <end position="103"/>
    </location>
</feature>
<comment type="pathway">
    <text evidence="2">Cofactor biosynthesis; riboflavin biosynthesis; riboflavin from 2-hydroxy-3-oxobutyl phosphate and 5-amino-6-(D-ribitylamino)uracil: step 2/2.</text>
</comment>
<evidence type="ECO:0000259" key="9">
    <source>
        <dbReference type="PROSITE" id="PS51177"/>
    </source>
</evidence>
<dbReference type="NCBIfam" id="TIGR00187">
    <property type="entry name" value="ribE"/>
    <property type="match status" value="1"/>
</dbReference>
<dbReference type="Proteomes" id="UP000070444">
    <property type="component" value="Unassembled WGS sequence"/>
</dbReference>
<dbReference type="EMBL" id="KQ964422">
    <property type="protein sequence ID" value="KXN74609.1"/>
    <property type="molecule type" value="Genomic_DNA"/>
</dbReference>
<dbReference type="NCBIfam" id="NF006767">
    <property type="entry name" value="PRK09289.1"/>
    <property type="match status" value="1"/>
</dbReference>
<evidence type="ECO:0000256" key="2">
    <source>
        <dbReference type="ARBA" id="ARBA00004887"/>
    </source>
</evidence>
<sequence length="235" mass="26007">MFTGLVEIVGKIIDTQVLDMAEDGGQGMSLTVGEATEILDDCKLGDSIAINGTCLTVTHFTKDTFKVNLAPETLRKTNLGELKVGSPVNLERATASHTRFGGHFVQGHVDATVTIIEITPEDNSTWYKFKVEDSEDMKYIIEKGFIALDGTSLTVCDVNDKDNWFTIMMIPYTKDHVIMPTKKVGDKVNIEMDMLGKYVNKVIGNFLEGSSSREGGPIEALVERIIEKKLKERNL</sequence>
<dbReference type="FunFam" id="2.40.30.20:FF:000004">
    <property type="entry name" value="Riboflavin synthase, alpha subunit"/>
    <property type="match status" value="1"/>
</dbReference>
<dbReference type="OrthoDB" id="10258924at2759"/>
<dbReference type="GO" id="GO:0004746">
    <property type="term" value="F:riboflavin synthase activity"/>
    <property type="evidence" value="ECO:0007669"/>
    <property type="project" value="UniProtKB-EC"/>
</dbReference>
<dbReference type="SUPFAM" id="SSF63380">
    <property type="entry name" value="Riboflavin synthase domain-like"/>
    <property type="match status" value="2"/>
</dbReference>
<keyword evidence="11" id="KW-1185">Reference proteome</keyword>
<organism evidence="10 11">
    <name type="scientific">Conidiobolus coronatus (strain ATCC 28846 / CBS 209.66 / NRRL 28638)</name>
    <name type="common">Delacroixia coronata</name>
    <dbReference type="NCBI Taxonomy" id="796925"/>
    <lineage>
        <taxon>Eukaryota</taxon>
        <taxon>Fungi</taxon>
        <taxon>Fungi incertae sedis</taxon>
        <taxon>Zoopagomycota</taxon>
        <taxon>Entomophthoromycotina</taxon>
        <taxon>Entomophthoromycetes</taxon>
        <taxon>Entomophthorales</taxon>
        <taxon>Ancylistaceae</taxon>
        <taxon>Conidiobolus</taxon>
    </lineage>
</organism>
<gene>
    <name evidence="10" type="ORF">CONCODRAFT_34461</name>
</gene>
<feature type="repeat" description="Lumazine-binding" evidence="8">
    <location>
        <begin position="104"/>
        <end position="203"/>
    </location>
</feature>
<evidence type="ECO:0000256" key="8">
    <source>
        <dbReference type="PROSITE-ProRule" id="PRU00524"/>
    </source>
</evidence>
<dbReference type="GO" id="GO:0009231">
    <property type="term" value="P:riboflavin biosynthetic process"/>
    <property type="evidence" value="ECO:0007669"/>
    <property type="project" value="UniProtKB-KW"/>
</dbReference>
<dbReference type="InterPro" id="IPR001783">
    <property type="entry name" value="Lumazine-bd"/>
</dbReference>
<evidence type="ECO:0000256" key="4">
    <source>
        <dbReference type="ARBA" id="ARBA00013950"/>
    </source>
</evidence>
<dbReference type="AlphaFoldDB" id="A0A137PHZ3"/>
<dbReference type="Pfam" id="PF00677">
    <property type="entry name" value="Lum_binding"/>
    <property type="match status" value="2"/>
</dbReference>
<keyword evidence="7" id="KW-0677">Repeat</keyword>
<proteinExistence type="predicted"/>
<evidence type="ECO:0000313" key="11">
    <source>
        <dbReference type="Proteomes" id="UP000070444"/>
    </source>
</evidence>
<dbReference type="PIRSF" id="PIRSF000498">
    <property type="entry name" value="Riboflavin_syn_A"/>
    <property type="match status" value="1"/>
</dbReference>